<proteinExistence type="inferred from homology"/>
<dbReference type="PANTHER" id="PTHR43163">
    <property type="entry name" value="DIPEPTIDE TRANSPORT SYSTEM PERMEASE PROTEIN DPPB-RELATED"/>
    <property type="match status" value="1"/>
</dbReference>
<keyword evidence="3" id="KW-1003">Cell membrane</keyword>
<dbReference type="Pfam" id="PF19300">
    <property type="entry name" value="BPD_transp_1_N"/>
    <property type="match status" value="1"/>
</dbReference>
<dbReference type="Pfam" id="PF00528">
    <property type="entry name" value="BPD_transp_1"/>
    <property type="match status" value="1"/>
</dbReference>
<dbReference type="SUPFAM" id="SSF161098">
    <property type="entry name" value="MetI-like"/>
    <property type="match status" value="1"/>
</dbReference>
<keyword evidence="4 7" id="KW-0812">Transmembrane</keyword>
<evidence type="ECO:0000256" key="3">
    <source>
        <dbReference type="ARBA" id="ARBA00022475"/>
    </source>
</evidence>
<dbReference type="AlphaFoldDB" id="A0A6J4TY15"/>
<comment type="similarity">
    <text evidence="7">Belongs to the binding-protein-dependent transport system permease family.</text>
</comment>
<evidence type="ECO:0000313" key="9">
    <source>
        <dbReference type="EMBL" id="CAA9533956.1"/>
    </source>
</evidence>
<dbReference type="PANTHER" id="PTHR43163:SF6">
    <property type="entry name" value="DIPEPTIDE TRANSPORT SYSTEM PERMEASE PROTEIN DPPB-RELATED"/>
    <property type="match status" value="1"/>
</dbReference>
<organism evidence="9">
    <name type="scientific">uncultured Thermomicrobiales bacterium</name>
    <dbReference type="NCBI Taxonomy" id="1645740"/>
    <lineage>
        <taxon>Bacteria</taxon>
        <taxon>Pseudomonadati</taxon>
        <taxon>Thermomicrobiota</taxon>
        <taxon>Thermomicrobia</taxon>
        <taxon>Thermomicrobiales</taxon>
        <taxon>environmental samples</taxon>
    </lineage>
</organism>
<evidence type="ECO:0000256" key="6">
    <source>
        <dbReference type="ARBA" id="ARBA00023136"/>
    </source>
</evidence>
<dbReference type="GO" id="GO:0071916">
    <property type="term" value="F:dipeptide transmembrane transporter activity"/>
    <property type="evidence" value="ECO:0007669"/>
    <property type="project" value="TreeGrafter"/>
</dbReference>
<dbReference type="InterPro" id="IPR000515">
    <property type="entry name" value="MetI-like"/>
</dbReference>
<accession>A0A6J4TY15</accession>
<evidence type="ECO:0000256" key="4">
    <source>
        <dbReference type="ARBA" id="ARBA00022692"/>
    </source>
</evidence>
<evidence type="ECO:0000256" key="2">
    <source>
        <dbReference type="ARBA" id="ARBA00022448"/>
    </source>
</evidence>
<keyword evidence="2 7" id="KW-0813">Transport</keyword>
<reference evidence="9" key="1">
    <citation type="submission" date="2020-02" db="EMBL/GenBank/DDBJ databases">
        <authorList>
            <person name="Meier V. D."/>
        </authorList>
    </citation>
    <scope>NUCLEOTIDE SEQUENCE</scope>
    <source>
        <strain evidence="9">AVDCRST_MAG73</strain>
    </source>
</reference>
<evidence type="ECO:0000256" key="7">
    <source>
        <dbReference type="RuleBase" id="RU363032"/>
    </source>
</evidence>
<dbReference type="CDD" id="cd06261">
    <property type="entry name" value="TM_PBP2"/>
    <property type="match status" value="1"/>
</dbReference>
<evidence type="ECO:0000256" key="1">
    <source>
        <dbReference type="ARBA" id="ARBA00004651"/>
    </source>
</evidence>
<dbReference type="PROSITE" id="PS50928">
    <property type="entry name" value="ABC_TM1"/>
    <property type="match status" value="1"/>
</dbReference>
<sequence>MIARLVVRRLFFLIFVLIGLSVITFVLSRVVAGDPARVIAGPRASRAQVERIRELRGFDDPLPVQYVAYVRDLARLDFGESAATKNPVREDLGRYLPATLELAFYAFLLSTVLGVPMGVLSASRRDTAVDHLSRVVAITGLAVPVFWLALMAQFLFYGKLGWLPDGERLPFGTDPPRTITSLYTVDALLTGEWETLRIAARHLLLPTVTLAYGSLAVVSRMVRSGMLEVLNQDYIRTARAKGLIQRRVIVRHALKNALMPTVTTLGLQIGLLLSGAFLVEIVFSWPGIGRYAVTAIEKIDYNATMATTLVIALIFVGVNLLVDILYLFLDPRISYE</sequence>
<evidence type="ECO:0000259" key="8">
    <source>
        <dbReference type="PROSITE" id="PS50928"/>
    </source>
</evidence>
<feature type="transmembrane region" description="Helical" evidence="7">
    <location>
        <begin position="102"/>
        <end position="123"/>
    </location>
</feature>
<keyword evidence="5 7" id="KW-1133">Transmembrane helix</keyword>
<feature type="transmembrane region" description="Helical" evidence="7">
    <location>
        <begin position="12"/>
        <end position="32"/>
    </location>
</feature>
<comment type="subcellular location">
    <subcellularLocation>
        <location evidence="1 7">Cell membrane</location>
        <topology evidence="1 7">Multi-pass membrane protein</topology>
    </subcellularLocation>
</comment>
<dbReference type="GO" id="GO:0005886">
    <property type="term" value="C:plasma membrane"/>
    <property type="evidence" value="ECO:0007669"/>
    <property type="project" value="UniProtKB-SubCell"/>
</dbReference>
<evidence type="ECO:0000256" key="5">
    <source>
        <dbReference type="ARBA" id="ARBA00022989"/>
    </source>
</evidence>
<feature type="transmembrane region" description="Helical" evidence="7">
    <location>
        <begin position="265"/>
        <end position="285"/>
    </location>
</feature>
<gene>
    <name evidence="9" type="ORF">AVDCRST_MAG73-1204</name>
</gene>
<feature type="transmembrane region" description="Helical" evidence="7">
    <location>
        <begin position="305"/>
        <end position="329"/>
    </location>
</feature>
<feature type="domain" description="ABC transmembrane type-1" evidence="8">
    <location>
        <begin position="96"/>
        <end position="322"/>
    </location>
</feature>
<name>A0A6J4TY15_9BACT</name>
<dbReference type="EMBL" id="CADCWE010000074">
    <property type="protein sequence ID" value="CAA9533956.1"/>
    <property type="molecule type" value="Genomic_DNA"/>
</dbReference>
<feature type="transmembrane region" description="Helical" evidence="7">
    <location>
        <begin position="135"/>
        <end position="156"/>
    </location>
</feature>
<dbReference type="InterPro" id="IPR045621">
    <property type="entry name" value="BPD_transp_1_N"/>
</dbReference>
<keyword evidence="6 7" id="KW-0472">Membrane</keyword>
<protein>
    <submittedName>
        <fullName evidence="9">ABC transporter, permease protein 1 (Cluster 5, nickel/peptides/opines)</fullName>
    </submittedName>
</protein>
<dbReference type="InterPro" id="IPR035906">
    <property type="entry name" value="MetI-like_sf"/>
</dbReference>
<dbReference type="Gene3D" id="1.10.3720.10">
    <property type="entry name" value="MetI-like"/>
    <property type="match status" value="1"/>
</dbReference>
<feature type="transmembrane region" description="Helical" evidence="7">
    <location>
        <begin position="198"/>
        <end position="218"/>
    </location>
</feature>